<feature type="non-terminal residue" evidence="1">
    <location>
        <position position="96"/>
    </location>
</feature>
<evidence type="ECO:0000313" key="2">
    <source>
        <dbReference type="Proteomes" id="UP000076798"/>
    </source>
</evidence>
<dbReference type="EMBL" id="KV428029">
    <property type="protein sequence ID" value="KZT40716.1"/>
    <property type="molecule type" value="Genomic_DNA"/>
</dbReference>
<keyword evidence="2" id="KW-1185">Reference proteome</keyword>
<protein>
    <submittedName>
        <fullName evidence="1">Uncharacterized protein</fullName>
    </submittedName>
</protein>
<dbReference type="AlphaFoldDB" id="A0A166FJH4"/>
<organism evidence="1 2">
    <name type="scientific">Sistotremastrum suecicum HHB10207 ss-3</name>
    <dbReference type="NCBI Taxonomy" id="1314776"/>
    <lineage>
        <taxon>Eukaryota</taxon>
        <taxon>Fungi</taxon>
        <taxon>Dikarya</taxon>
        <taxon>Basidiomycota</taxon>
        <taxon>Agaricomycotina</taxon>
        <taxon>Agaricomycetes</taxon>
        <taxon>Sistotremastrales</taxon>
        <taxon>Sistotremastraceae</taxon>
        <taxon>Sistotremastrum</taxon>
    </lineage>
</organism>
<sequence length="96" mass="11381">EVVVCARALLDFIYYASFKQHSTESIALLEESLRVFHENKDIFLKLDARKTQHFNFPKLHALIHYADHIRRWGSLDGYTTETAERLHIDFTKALYR</sequence>
<name>A0A166FJH4_9AGAM</name>
<accession>A0A166FJH4</accession>
<evidence type="ECO:0000313" key="1">
    <source>
        <dbReference type="EMBL" id="KZT40716.1"/>
    </source>
</evidence>
<dbReference type="OrthoDB" id="3232941at2759"/>
<dbReference type="Proteomes" id="UP000076798">
    <property type="component" value="Unassembled WGS sequence"/>
</dbReference>
<proteinExistence type="predicted"/>
<feature type="non-terminal residue" evidence="1">
    <location>
        <position position="1"/>
    </location>
</feature>
<reference evidence="1 2" key="1">
    <citation type="journal article" date="2016" name="Mol. Biol. Evol.">
        <title>Comparative Genomics of Early-Diverging Mushroom-Forming Fungi Provides Insights into the Origins of Lignocellulose Decay Capabilities.</title>
        <authorList>
            <person name="Nagy L.G."/>
            <person name="Riley R."/>
            <person name="Tritt A."/>
            <person name="Adam C."/>
            <person name="Daum C."/>
            <person name="Floudas D."/>
            <person name="Sun H."/>
            <person name="Yadav J.S."/>
            <person name="Pangilinan J."/>
            <person name="Larsson K.H."/>
            <person name="Matsuura K."/>
            <person name="Barry K."/>
            <person name="Labutti K."/>
            <person name="Kuo R."/>
            <person name="Ohm R.A."/>
            <person name="Bhattacharya S.S."/>
            <person name="Shirouzu T."/>
            <person name="Yoshinaga Y."/>
            <person name="Martin F.M."/>
            <person name="Grigoriev I.V."/>
            <person name="Hibbett D.S."/>
        </authorList>
    </citation>
    <scope>NUCLEOTIDE SEQUENCE [LARGE SCALE GENOMIC DNA]</scope>
    <source>
        <strain evidence="1 2">HHB10207 ss-3</strain>
    </source>
</reference>
<dbReference type="STRING" id="1314776.A0A166FJH4"/>
<gene>
    <name evidence="1" type="ORF">SISSUDRAFT_956670</name>
</gene>